<protein>
    <submittedName>
        <fullName evidence="1">Peptidyl-prolyl cis-trans isomerase</fullName>
    </submittedName>
</protein>
<dbReference type="GO" id="GO:0016853">
    <property type="term" value="F:isomerase activity"/>
    <property type="evidence" value="ECO:0007669"/>
    <property type="project" value="UniProtKB-KW"/>
</dbReference>
<reference evidence="1" key="1">
    <citation type="submission" date="2018-02" db="EMBL/GenBank/DDBJ databases">
        <title>Rhizophora mucronata_Transcriptome.</title>
        <authorList>
            <person name="Meera S.P."/>
            <person name="Sreeshan A."/>
            <person name="Augustine A."/>
        </authorList>
    </citation>
    <scope>NUCLEOTIDE SEQUENCE</scope>
    <source>
        <tissue evidence="1">Leaf</tissue>
    </source>
</reference>
<keyword evidence="1" id="KW-0413">Isomerase</keyword>
<dbReference type="EMBL" id="GGEC01038579">
    <property type="protein sequence ID" value="MBX19063.1"/>
    <property type="molecule type" value="Transcribed_RNA"/>
</dbReference>
<name>A0A2P2LM63_RHIMU</name>
<organism evidence="1">
    <name type="scientific">Rhizophora mucronata</name>
    <name type="common">Asiatic mangrove</name>
    <dbReference type="NCBI Taxonomy" id="61149"/>
    <lineage>
        <taxon>Eukaryota</taxon>
        <taxon>Viridiplantae</taxon>
        <taxon>Streptophyta</taxon>
        <taxon>Embryophyta</taxon>
        <taxon>Tracheophyta</taxon>
        <taxon>Spermatophyta</taxon>
        <taxon>Magnoliopsida</taxon>
        <taxon>eudicotyledons</taxon>
        <taxon>Gunneridae</taxon>
        <taxon>Pentapetalae</taxon>
        <taxon>rosids</taxon>
        <taxon>fabids</taxon>
        <taxon>Malpighiales</taxon>
        <taxon>Rhizophoraceae</taxon>
        <taxon>Rhizophora</taxon>
    </lineage>
</organism>
<sequence length="108" mass="12214">MERSLFHCYQHSPVLFHKPLPSLPITRRRPPIRKATFFACRCSMVSSDEVTKEPTSVPFHHEGRRALLASLLTTGWFIFSFHICLICSSQVYGSFGCWALNSVASVAI</sequence>
<evidence type="ECO:0000313" key="1">
    <source>
        <dbReference type="EMBL" id="MBX19063.1"/>
    </source>
</evidence>
<proteinExistence type="predicted"/>
<accession>A0A2P2LM63</accession>
<dbReference type="AlphaFoldDB" id="A0A2P2LM63"/>